<dbReference type="STRING" id="83401.SAMN05421742_11169"/>
<dbReference type="OrthoDB" id="8404448at2"/>
<evidence type="ECO:0000313" key="2">
    <source>
        <dbReference type="Proteomes" id="UP000217076"/>
    </source>
</evidence>
<gene>
    <name evidence="1" type="ORF">SAMN05421742_11169</name>
</gene>
<name>A0A1G8EX26_9PROT</name>
<dbReference type="Proteomes" id="UP000217076">
    <property type="component" value="Unassembled WGS sequence"/>
</dbReference>
<accession>A0A1G8EX26</accession>
<keyword evidence="2" id="KW-1185">Reference proteome</keyword>
<protein>
    <submittedName>
        <fullName evidence="1">Uncharacterized protein</fullName>
    </submittedName>
</protein>
<dbReference type="RefSeq" id="WP_092621261.1">
    <property type="nucleotide sequence ID" value="NZ_FNCV01000011.1"/>
</dbReference>
<sequence length="153" mass="16259">MSTLAAHRAAIVATLSGVPEVGRVHPFERYAKRHGDFAALYATGERLLGWHVRRVAGQRLARGLAHVDEWHEWALTGLAAIDDAAASELTFDDLVETVRDAFLADTTLGGAVGSTVDPATGEAGPSVVDSGPVMFAGVLCHRVVLRIVTRTYG</sequence>
<proteinExistence type="predicted"/>
<dbReference type="EMBL" id="FNCV01000011">
    <property type="protein sequence ID" value="SDH74462.1"/>
    <property type="molecule type" value="Genomic_DNA"/>
</dbReference>
<reference evidence="2" key="1">
    <citation type="submission" date="2016-10" db="EMBL/GenBank/DDBJ databases">
        <authorList>
            <person name="Varghese N."/>
            <person name="Submissions S."/>
        </authorList>
    </citation>
    <scope>NUCLEOTIDE SEQUENCE [LARGE SCALE GENOMIC DNA]</scope>
    <source>
        <strain evidence="2">930I</strain>
    </source>
</reference>
<evidence type="ECO:0000313" key="1">
    <source>
        <dbReference type="EMBL" id="SDH74462.1"/>
    </source>
</evidence>
<organism evidence="1 2">
    <name type="scientific">Roseospirillum parvum</name>
    <dbReference type="NCBI Taxonomy" id="83401"/>
    <lineage>
        <taxon>Bacteria</taxon>
        <taxon>Pseudomonadati</taxon>
        <taxon>Pseudomonadota</taxon>
        <taxon>Alphaproteobacteria</taxon>
        <taxon>Rhodospirillales</taxon>
        <taxon>Rhodospirillaceae</taxon>
        <taxon>Roseospirillum</taxon>
    </lineage>
</organism>
<dbReference type="AlphaFoldDB" id="A0A1G8EX26"/>